<protein>
    <submittedName>
        <fullName evidence="2">Uncharacterized protein</fullName>
    </submittedName>
</protein>
<gene>
    <name evidence="2" type="ORF">O181_127163</name>
</gene>
<evidence type="ECO:0000313" key="3">
    <source>
        <dbReference type="Proteomes" id="UP000765509"/>
    </source>
</evidence>
<name>A0A9Q3Q6P3_9BASI</name>
<accession>A0A9Q3Q6P3</accession>
<feature type="region of interest" description="Disordered" evidence="1">
    <location>
        <begin position="148"/>
        <end position="173"/>
    </location>
</feature>
<feature type="compositionally biased region" description="Polar residues" evidence="1">
    <location>
        <begin position="148"/>
        <end position="164"/>
    </location>
</feature>
<comment type="caution">
    <text evidence="2">The sequence shown here is derived from an EMBL/GenBank/DDBJ whole genome shotgun (WGS) entry which is preliminary data.</text>
</comment>
<organism evidence="2 3">
    <name type="scientific">Austropuccinia psidii MF-1</name>
    <dbReference type="NCBI Taxonomy" id="1389203"/>
    <lineage>
        <taxon>Eukaryota</taxon>
        <taxon>Fungi</taxon>
        <taxon>Dikarya</taxon>
        <taxon>Basidiomycota</taxon>
        <taxon>Pucciniomycotina</taxon>
        <taxon>Pucciniomycetes</taxon>
        <taxon>Pucciniales</taxon>
        <taxon>Sphaerophragmiaceae</taxon>
        <taxon>Austropuccinia</taxon>
    </lineage>
</organism>
<evidence type="ECO:0000256" key="1">
    <source>
        <dbReference type="SAM" id="MobiDB-lite"/>
    </source>
</evidence>
<reference evidence="2" key="1">
    <citation type="submission" date="2021-03" db="EMBL/GenBank/DDBJ databases">
        <title>Draft genome sequence of rust myrtle Austropuccinia psidii MF-1, a brazilian biotype.</title>
        <authorList>
            <person name="Quecine M.C."/>
            <person name="Pachon D.M.R."/>
            <person name="Bonatelli M.L."/>
            <person name="Correr F.H."/>
            <person name="Franceschini L.M."/>
            <person name="Leite T.F."/>
            <person name="Margarido G.R.A."/>
            <person name="Almeida C.A."/>
            <person name="Ferrarezi J.A."/>
            <person name="Labate C.A."/>
        </authorList>
    </citation>
    <scope>NUCLEOTIDE SEQUENCE</scope>
    <source>
        <strain evidence="2">MF-1</strain>
    </source>
</reference>
<dbReference type="EMBL" id="AVOT02127120">
    <property type="protein sequence ID" value="MBW0587448.1"/>
    <property type="molecule type" value="Genomic_DNA"/>
</dbReference>
<evidence type="ECO:0000313" key="2">
    <source>
        <dbReference type="EMBL" id="MBW0587448.1"/>
    </source>
</evidence>
<proteinExistence type="predicted"/>
<keyword evidence="3" id="KW-1185">Reference proteome</keyword>
<sequence length="173" mass="18652">MEALKELDKKLAKAGGDGGHVEGGIMEVTHSHIDRLTSVDGVPKTISSNSSMEKGLIAFKKVDEYIGLLELILKQNKILEKKKGQRSSPISVRATLKSPTSADIGTNVSLPCQIVNGASQVEHRSDGRAALKTRMVTCNSFEMIPVSGNRTRSQKSSRPITNAISGLRERVNA</sequence>
<dbReference type="Proteomes" id="UP000765509">
    <property type="component" value="Unassembled WGS sequence"/>
</dbReference>
<dbReference type="AlphaFoldDB" id="A0A9Q3Q6P3"/>